<comment type="caution">
    <text evidence="2">The sequence shown here is derived from an EMBL/GenBank/DDBJ whole genome shotgun (WGS) entry which is preliminary data.</text>
</comment>
<dbReference type="InterPro" id="IPR009339">
    <property type="entry name" value="DUF998"/>
</dbReference>
<feature type="transmembrane region" description="Helical" evidence="1">
    <location>
        <begin position="20"/>
        <end position="39"/>
    </location>
</feature>
<sequence>MAAPSAKPTRVDRAPRRTRAGAVLWILGAVQLLTAHLVVQSAWPEPYSWARHNVSDLGAVSCGTGGDAPQLRYVCSPLHDLMNVSFVLEGVLLMAGVALVTSLWPRRGRLTAWLGGALLLVQAVGWVVIGLAPSDVHSAEHAVGALLLAVGNGGLIALAAGASGGPLRALRLSALVAGAVGVTASLLYSVEAGLGLGLGGMERLWVFPVVVWTAYAAVRLLAAPAARPAERRSPSAVP</sequence>
<dbReference type="Pfam" id="PF06197">
    <property type="entry name" value="DUF998"/>
    <property type="match status" value="1"/>
</dbReference>
<keyword evidence="1" id="KW-0472">Membrane</keyword>
<evidence type="ECO:0000313" key="3">
    <source>
        <dbReference type="Proteomes" id="UP001140076"/>
    </source>
</evidence>
<accession>A0A9X3NII8</accession>
<dbReference type="AlphaFoldDB" id="A0A9X3NII8"/>
<keyword evidence="1" id="KW-1133">Transmembrane helix</keyword>
<dbReference type="EMBL" id="JAJAQC010000008">
    <property type="protein sequence ID" value="MDA0564062.1"/>
    <property type="molecule type" value="Genomic_DNA"/>
</dbReference>
<feature type="transmembrane region" description="Helical" evidence="1">
    <location>
        <begin position="204"/>
        <end position="222"/>
    </location>
</feature>
<keyword evidence="3" id="KW-1185">Reference proteome</keyword>
<name>A0A9X3NII8_9ACTN</name>
<evidence type="ECO:0000313" key="2">
    <source>
        <dbReference type="EMBL" id="MDA0564062.1"/>
    </source>
</evidence>
<feature type="transmembrane region" description="Helical" evidence="1">
    <location>
        <begin position="174"/>
        <end position="198"/>
    </location>
</feature>
<feature type="transmembrane region" description="Helical" evidence="1">
    <location>
        <begin position="110"/>
        <end position="129"/>
    </location>
</feature>
<gene>
    <name evidence="2" type="ORF">LG943_06935</name>
</gene>
<feature type="transmembrane region" description="Helical" evidence="1">
    <location>
        <begin position="141"/>
        <end position="162"/>
    </location>
</feature>
<protein>
    <submittedName>
        <fullName evidence="2">DUF998 domain-containing protein</fullName>
    </submittedName>
</protein>
<feature type="transmembrane region" description="Helical" evidence="1">
    <location>
        <begin position="81"/>
        <end position="103"/>
    </location>
</feature>
<dbReference type="RefSeq" id="WP_270071342.1">
    <property type="nucleotide sequence ID" value="NZ_JAJAQC010000008.1"/>
</dbReference>
<dbReference type="Proteomes" id="UP001140076">
    <property type="component" value="Unassembled WGS sequence"/>
</dbReference>
<proteinExistence type="predicted"/>
<evidence type="ECO:0000256" key="1">
    <source>
        <dbReference type="SAM" id="Phobius"/>
    </source>
</evidence>
<reference evidence="2" key="1">
    <citation type="submission" date="2021-10" db="EMBL/GenBank/DDBJ databases">
        <title>Streptomonospora sp. nov., isolated from mangrove soil.</title>
        <authorList>
            <person name="Chen X."/>
            <person name="Ge X."/>
            <person name="Liu W."/>
        </authorList>
    </citation>
    <scope>NUCLEOTIDE SEQUENCE</scope>
    <source>
        <strain evidence="2">S1-112</strain>
    </source>
</reference>
<organism evidence="2 3">
    <name type="scientific">Streptomonospora mangrovi</name>
    <dbReference type="NCBI Taxonomy" id="2883123"/>
    <lineage>
        <taxon>Bacteria</taxon>
        <taxon>Bacillati</taxon>
        <taxon>Actinomycetota</taxon>
        <taxon>Actinomycetes</taxon>
        <taxon>Streptosporangiales</taxon>
        <taxon>Nocardiopsidaceae</taxon>
        <taxon>Streptomonospora</taxon>
    </lineage>
</organism>
<keyword evidence="1" id="KW-0812">Transmembrane</keyword>